<evidence type="ECO:0000313" key="3">
    <source>
        <dbReference type="Proteomes" id="UP000051036"/>
    </source>
</evidence>
<evidence type="ECO:0000259" key="1">
    <source>
        <dbReference type="PROSITE" id="PS50887"/>
    </source>
</evidence>
<dbReference type="InterPro" id="IPR043128">
    <property type="entry name" value="Rev_trsase/Diguanyl_cyclase"/>
</dbReference>
<dbReference type="InterPro" id="IPR000160">
    <property type="entry name" value="GGDEF_dom"/>
</dbReference>
<protein>
    <recommendedName>
        <fullName evidence="1">GGDEF domain-containing protein</fullName>
    </recommendedName>
</protein>
<dbReference type="SMART" id="SM00267">
    <property type="entry name" value="GGDEF"/>
    <property type="match status" value="1"/>
</dbReference>
<dbReference type="PROSITE" id="PS50887">
    <property type="entry name" value="GGDEF"/>
    <property type="match status" value="1"/>
</dbReference>
<dbReference type="InterPro" id="IPR050469">
    <property type="entry name" value="Diguanylate_Cyclase"/>
</dbReference>
<keyword evidence="3" id="KW-1185">Reference proteome</keyword>
<gene>
    <name evidence="2" type="ORF">FC46_GL000344</name>
</gene>
<dbReference type="GO" id="GO:0052621">
    <property type="term" value="F:diguanylate cyclase activity"/>
    <property type="evidence" value="ECO:0007669"/>
    <property type="project" value="TreeGrafter"/>
</dbReference>
<dbReference type="InterPro" id="IPR029787">
    <property type="entry name" value="Nucleotide_cyclase"/>
</dbReference>
<dbReference type="RefSeq" id="WP_236702294.1">
    <property type="nucleotide sequence ID" value="NZ_AZFM01000014.1"/>
</dbReference>
<proteinExistence type="predicted"/>
<dbReference type="EMBL" id="AZFM01000014">
    <property type="protein sequence ID" value="KRL90158.1"/>
    <property type="molecule type" value="Genomic_DNA"/>
</dbReference>
<feature type="domain" description="GGDEF" evidence="1">
    <location>
        <begin position="70"/>
        <end position="207"/>
    </location>
</feature>
<sequence length="219" mass="25500">MFSWSYVLVFFLGTTFTILAEFQRMHSERDKDERMAKLHYESIRDDLTGLLNFRAFDKEINSLSHDVQDNDTFIGVLDIDHFKKINDTYGHLNGNIILSDFSKRLRADIHYNFDPHCAVYRFGGDEFSFVISTSKPQNMIDLLQKFENYYKTHPVTISNGTKVTFSFSCGITRHLVGETYNKALERADKLVYQAKKNGRGQIVVDDYLKEKTNNNNIDH</sequence>
<evidence type="ECO:0000313" key="2">
    <source>
        <dbReference type="EMBL" id="KRL90158.1"/>
    </source>
</evidence>
<name>A0A0R1UAI4_9LACO</name>
<dbReference type="PANTHER" id="PTHR45138:SF9">
    <property type="entry name" value="DIGUANYLATE CYCLASE DGCM-RELATED"/>
    <property type="match status" value="1"/>
</dbReference>
<dbReference type="Gene3D" id="3.30.70.270">
    <property type="match status" value="1"/>
</dbReference>
<accession>A0A0R1UAI4</accession>
<dbReference type="Proteomes" id="UP000051036">
    <property type="component" value="Unassembled WGS sequence"/>
</dbReference>
<dbReference type="PATRIC" id="fig|1423763.3.peg.349"/>
<dbReference type="CDD" id="cd01949">
    <property type="entry name" value="GGDEF"/>
    <property type="match status" value="1"/>
</dbReference>
<dbReference type="Pfam" id="PF00990">
    <property type="entry name" value="GGDEF"/>
    <property type="match status" value="1"/>
</dbReference>
<reference evidence="2 3" key="1">
    <citation type="journal article" date="2015" name="Genome Announc.">
        <title>Expanding the biotechnology potential of lactobacilli through comparative genomics of 213 strains and associated genera.</title>
        <authorList>
            <person name="Sun Z."/>
            <person name="Harris H.M."/>
            <person name="McCann A."/>
            <person name="Guo C."/>
            <person name="Argimon S."/>
            <person name="Zhang W."/>
            <person name="Yang X."/>
            <person name="Jeffery I.B."/>
            <person name="Cooney J.C."/>
            <person name="Kagawa T.F."/>
            <person name="Liu W."/>
            <person name="Song Y."/>
            <person name="Salvetti E."/>
            <person name="Wrobel A."/>
            <person name="Rasinkangas P."/>
            <person name="Parkhill J."/>
            <person name="Rea M.C."/>
            <person name="O'Sullivan O."/>
            <person name="Ritari J."/>
            <person name="Douillard F.P."/>
            <person name="Paul Ross R."/>
            <person name="Yang R."/>
            <person name="Briner A.E."/>
            <person name="Felis G.E."/>
            <person name="de Vos W.M."/>
            <person name="Barrangou R."/>
            <person name="Klaenhammer T.R."/>
            <person name="Caufield P.W."/>
            <person name="Cui Y."/>
            <person name="Zhang H."/>
            <person name="O'Toole P.W."/>
        </authorList>
    </citation>
    <scope>NUCLEOTIDE SEQUENCE [LARGE SCALE GENOMIC DNA]</scope>
    <source>
        <strain evidence="2 3">DSM 16043</strain>
    </source>
</reference>
<dbReference type="AlphaFoldDB" id="A0A0R1UAI4"/>
<comment type="caution">
    <text evidence="2">The sequence shown here is derived from an EMBL/GenBank/DDBJ whole genome shotgun (WGS) entry which is preliminary data.</text>
</comment>
<dbReference type="PANTHER" id="PTHR45138">
    <property type="entry name" value="REGULATORY COMPONENTS OF SENSORY TRANSDUCTION SYSTEM"/>
    <property type="match status" value="1"/>
</dbReference>
<dbReference type="SUPFAM" id="SSF55073">
    <property type="entry name" value="Nucleotide cyclase"/>
    <property type="match status" value="1"/>
</dbReference>
<dbReference type="STRING" id="1423763.FC46_GL000344"/>
<dbReference type="NCBIfam" id="TIGR00254">
    <property type="entry name" value="GGDEF"/>
    <property type="match status" value="1"/>
</dbReference>
<organism evidence="2 3">
    <name type="scientific">Lactobacillus kalixensis DSM 16043</name>
    <dbReference type="NCBI Taxonomy" id="1423763"/>
    <lineage>
        <taxon>Bacteria</taxon>
        <taxon>Bacillati</taxon>
        <taxon>Bacillota</taxon>
        <taxon>Bacilli</taxon>
        <taxon>Lactobacillales</taxon>
        <taxon>Lactobacillaceae</taxon>
        <taxon>Lactobacillus</taxon>
    </lineage>
</organism>